<dbReference type="AlphaFoldDB" id="A0A062XVM0"/>
<dbReference type="STRING" id="1312852.EG19_05740"/>
<protein>
    <recommendedName>
        <fullName evidence="9">Type-5 uracil-DNA glycosylase</fullName>
    </recommendedName>
</protein>
<accession>A0A062XVM0</accession>
<keyword evidence="3" id="KW-0227">DNA damage</keyword>
<keyword evidence="12" id="KW-1185">Reference proteome</keyword>
<keyword evidence="6" id="KW-0411">Iron-sulfur</keyword>
<dbReference type="Proteomes" id="UP000027284">
    <property type="component" value="Unassembled WGS sequence"/>
</dbReference>
<keyword evidence="1" id="KW-0004">4Fe-4S</keyword>
<dbReference type="Gene3D" id="3.40.470.10">
    <property type="entry name" value="Uracil-DNA glycosylase-like domain"/>
    <property type="match status" value="1"/>
</dbReference>
<evidence type="ECO:0000256" key="4">
    <source>
        <dbReference type="ARBA" id="ARBA00022801"/>
    </source>
</evidence>
<evidence type="ECO:0000256" key="1">
    <source>
        <dbReference type="ARBA" id="ARBA00022485"/>
    </source>
</evidence>
<dbReference type="PANTHER" id="PTHR33693:SF3">
    <property type="entry name" value="TYPE-5 URACIL-DNA GLYCOSYLASE"/>
    <property type="match status" value="1"/>
</dbReference>
<dbReference type="SMART" id="SM00987">
    <property type="entry name" value="UreE_C"/>
    <property type="match status" value="1"/>
</dbReference>
<evidence type="ECO:0000256" key="7">
    <source>
        <dbReference type="ARBA" id="ARBA00023204"/>
    </source>
</evidence>
<comment type="caution">
    <text evidence="11">The sequence shown here is derived from an EMBL/GenBank/DDBJ whole genome shotgun (WGS) entry which is preliminary data.</text>
</comment>
<keyword evidence="2" id="KW-0479">Metal-binding</keyword>
<gene>
    <name evidence="11" type="ORF">EG19_05740</name>
</gene>
<evidence type="ECO:0000256" key="3">
    <source>
        <dbReference type="ARBA" id="ARBA00022763"/>
    </source>
</evidence>
<evidence type="ECO:0000313" key="11">
    <source>
        <dbReference type="EMBL" id="KDA53424.1"/>
    </source>
</evidence>
<name>A0A062XVM0_9BACT</name>
<dbReference type="GO" id="GO:0004844">
    <property type="term" value="F:uracil DNA N-glycosylase activity"/>
    <property type="evidence" value="ECO:0007669"/>
    <property type="project" value="InterPro"/>
</dbReference>
<dbReference type="SMART" id="SM00986">
    <property type="entry name" value="UDG"/>
    <property type="match status" value="1"/>
</dbReference>
<evidence type="ECO:0000256" key="2">
    <source>
        <dbReference type="ARBA" id="ARBA00022723"/>
    </source>
</evidence>
<organism evidence="11 12">
    <name type="scientific">Thermoanaerobaculum aquaticum</name>
    <dbReference type="NCBI Taxonomy" id="1312852"/>
    <lineage>
        <taxon>Bacteria</taxon>
        <taxon>Pseudomonadati</taxon>
        <taxon>Acidobacteriota</taxon>
        <taxon>Thermoanaerobaculia</taxon>
        <taxon>Thermoanaerobaculales</taxon>
        <taxon>Thermoanaerobaculaceae</taxon>
        <taxon>Thermoanaerobaculum</taxon>
    </lineage>
</organism>
<evidence type="ECO:0000256" key="5">
    <source>
        <dbReference type="ARBA" id="ARBA00023004"/>
    </source>
</evidence>
<dbReference type="CDD" id="cd10031">
    <property type="entry name" value="UDG-F5_TTUDGB_like"/>
    <property type="match status" value="1"/>
</dbReference>
<evidence type="ECO:0000256" key="8">
    <source>
        <dbReference type="ARBA" id="ARBA00023779"/>
    </source>
</evidence>
<dbReference type="InterPro" id="IPR044147">
    <property type="entry name" value="UdgB-like"/>
</dbReference>
<evidence type="ECO:0000313" key="12">
    <source>
        <dbReference type="Proteomes" id="UP000027284"/>
    </source>
</evidence>
<dbReference type="EMBL" id="JMFG01000022">
    <property type="protein sequence ID" value="KDA53424.1"/>
    <property type="molecule type" value="Genomic_DNA"/>
</dbReference>
<proteinExistence type="inferred from homology"/>
<dbReference type="GO" id="GO:0046872">
    <property type="term" value="F:metal ion binding"/>
    <property type="evidence" value="ECO:0007669"/>
    <property type="project" value="UniProtKB-KW"/>
</dbReference>
<reference evidence="11 12" key="1">
    <citation type="submission" date="2014-04" db="EMBL/GenBank/DDBJ databases">
        <title>The Genome Sequence of Thermoanaerobaculum aquaticum MP-01, The First Cultivated Group 23 Acidobacterium.</title>
        <authorList>
            <person name="Stamps B.W."/>
            <person name="Losey N.A."/>
            <person name="Lawson P.A."/>
            <person name="Stevenson B.S."/>
        </authorList>
    </citation>
    <scope>NUCLEOTIDE SEQUENCE [LARGE SCALE GENOMIC DNA]</scope>
    <source>
        <strain evidence="11 12">MP-01</strain>
    </source>
</reference>
<dbReference type="InterPro" id="IPR051536">
    <property type="entry name" value="UDG_Type-4/5"/>
</dbReference>
<dbReference type="GO" id="GO:0006284">
    <property type="term" value="P:base-excision repair"/>
    <property type="evidence" value="ECO:0007669"/>
    <property type="project" value="InterPro"/>
</dbReference>
<keyword evidence="7" id="KW-0234">DNA repair</keyword>
<dbReference type="PANTHER" id="PTHR33693">
    <property type="entry name" value="TYPE-5 URACIL-DNA GLYCOSYLASE"/>
    <property type="match status" value="1"/>
</dbReference>
<dbReference type="GO" id="GO:0051539">
    <property type="term" value="F:4 iron, 4 sulfur cluster binding"/>
    <property type="evidence" value="ECO:0007669"/>
    <property type="project" value="UniProtKB-KW"/>
</dbReference>
<evidence type="ECO:0000256" key="9">
    <source>
        <dbReference type="ARBA" id="ARBA00023887"/>
    </source>
</evidence>
<evidence type="ECO:0000259" key="10">
    <source>
        <dbReference type="SMART" id="SM00986"/>
    </source>
</evidence>
<evidence type="ECO:0000256" key="6">
    <source>
        <dbReference type="ARBA" id="ARBA00023014"/>
    </source>
</evidence>
<comment type="similarity">
    <text evidence="8">Belongs to the uracil-DNA glycosylase (UDG) superfamily. Type 5 (UDGb) family.</text>
</comment>
<keyword evidence="4" id="KW-0378">Hydrolase</keyword>
<dbReference type="Pfam" id="PF03167">
    <property type="entry name" value="UDG"/>
    <property type="match status" value="1"/>
</dbReference>
<dbReference type="InterPro" id="IPR005122">
    <property type="entry name" value="Uracil-DNA_glycosylase-like"/>
</dbReference>
<feature type="domain" description="Uracil-DNA glycosylase-like" evidence="10">
    <location>
        <begin position="56"/>
        <end position="225"/>
    </location>
</feature>
<sequence length="243" mass="26093">MAGMGEGETSSGIRENLLSCRKCSRLVGFRESCALRVPPRFREEVARHGFWARPVPAFGDPNAFLAIVGLAPAAFGANRTGRMFTGDRSGDFLYAALHRFGLASQGESRHREDGLALFGVFITAALRCAPPKNRPLPAELAACRPFLQADLASLSRLRVILALGGIAHEAVLAAWPGGCPRPKPKFGHGREHLLAGGVVLVDSYHVSQQNTFTGRLTAAAFDTILARCLQLAGEESHHGASRR</sequence>
<keyword evidence="5" id="KW-0408">Iron</keyword>
<dbReference type="SUPFAM" id="SSF52141">
    <property type="entry name" value="Uracil-DNA glycosylase-like"/>
    <property type="match status" value="1"/>
</dbReference>
<dbReference type="InterPro" id="IPR036895">
    <property type="entry name" value="Uracil-DNA_glycosylase-like_sf"/>
</dbReference>
<dbReference type="GO" id="GO:0033958">
    <property type="term" value="F:DNA-deoxyinosine glycosylase activity"/>
    <property type="evidence" value="ECO:0007669"/>
    <property type="project" value="InterPro"/>
</dbReference>